<organism evidence="2 3">
    <name type="scientific">Tangfeifania diversioriginum</name>
    <dbReference type="NCBI Taxonomy" id="1168035"/>
    <lineage>
        <taxon>Bacteria</taxon>
        <taxon>Pseudomonadati</taxon>
        <taxon>Bacteroidota</taxon>
        <taxon>Bacteroidia</taxon>
        <taxon>Marinilabiliales</taxon>
        <taxon>Prolixibacteraceae</taxon>
        <taxon>Tangfeifania</taxon>
    </lineage>
</organism>
<evidence type="ECO:0000313" key="3">
    <source>
        <dbReference type="Proteomes" id="UP000184050"/>
    </source>
</evidence>
<name>A0A1M6HBF5_9BACT</name>
<keyword evidence="1" id="KW-1133">Transmembrane helix</keyword>
<evidence type="ECO:0000256" key="1">
    <source>
        <dbReference type="SAM" id="Phobius"/>
    </source>
</evidence>
<keyword evidence="3" id="KW-1185">Reference proteome</keyword>
<proteinExistence type="predicted"/>
<dbReference type="Proteomes" id="UP000184050">
    <property type="component" value="Unassembled WGS sequence"/>
</dbReference>
<keyword evidence="1" id="KW-0812">Transmembrane</keyword>
<accession>A0A1M6HBF5</accession>
<sequence>MNLMPFFPMLIIVVFYLAIIFVILYFIYKWVNKFISLKQQHNDLLKEIIVKMDSKN</sequence>
<evidence type="ECO:0000313" key="2">
    <source>
        <dbReference type="EMBL" id="SHJ19473.1"/>
    </source>
</evidence>
<protein>
    <submittedName>
        <fullName evidence="2">Uncharacterized protein</fullName>
    </submittedName>
</protein>
<gene>
    <name evidence="2" type="ORF">SAMN05444280_11322</name>
</gene>
<reference evidence="2 3" key="1">
    <citation type="submission" date="2016-11" db="EMBL/GenBank/DDBJ databases">
        <authorList>
            <person name="Jaros S."/>
            <person name="Januszkiewicz K."/>
            <person name="Wedrychowicz H."/>
        </authorList>
    </citation>
    <scope>NUCLEOTIDE SEQUENCE [LARGE SCALE GENOMIC DNA]</scope>
    <source>
        <strain evidence="2 3">DSM 27063</strain>
    </source>
</reference>
<dbReference type="STRING" id="1168035.SAMN05444280_11322"/>
<dbReference type="AlphaFoldDB" id="A0A1M6HBF5"/>
<feature type="transmembrane region" description="Helical" evidence="1">
    <location>
        <begin position="6"/>
        <end position="28"/>
    </location>
</feature>
<keyword evidence="1" id="KW-0472">Membrane</keyword>
<dbReference type="EMBL" id="FQZE01000013">
    <property type="protein sequence ID" value="SHJ19473.1"/>
    <property type="molecule type" value="Genomic_DNA"/>
</dbReference>